<dbReference type="Proteomes" id="UP000184310">
    <property type="component" value="Unassembled WGS sequence"/>
</dbReference>
<evidence type="ECO:0000256" key="1">
    <source>
        <dbReference type="SAM" id="Phobius"/>
    </source>
</evidence>
<feature type="transmembrane region" description="Helical" evidence="1">
    <location>
        <begin position="76"/>
        <end position="92"/>
    </location>
</feature>
<gene>
    <name evidence="2" type="ORF">SAMN02745163_04337</name>
</gene>
<dbReference type="InterPro" id="IPR009476">
    <property type="entry name" value="DUF1097"/>
</dbReference>
<keyword evidence="1" id="KW-1133">Transmembrane helix</keyword>
<dbReference type="EMBL" id="FQZB01000024">
    <property type="protein sequence ID" value="SHK71686.1"/>
    <property type="molecule type" value="Genomic_DNA"/>
</dbReference>
<keyword evidence="3" id="KW-1185">Reference proteome</keyword>
<protein>
    <recommendedName>
        <fullName evidence="4">DUF1097 domain-containing protein</fullName>
    </recommendedName>
</protein>
<evidence type="ECO:0000313" key="2">
    <source>
        <dbReference type="EMBL" id="SHK71686.1"/>
    </source>
</evidence>
<sequence>MDLFTLIAISVGIYSGLWGFLSVKIGLITWVGFIGCTSYFASGGKRIGFKKSLFANITGVFWAVCIIFFSTKALPFNIGYIFTGIFSFVMCYQARFKALDFIPGAFLGACSTFGVNGDFKIVIPSLICGAIIGFASDYTGEFIYKTIKK</sequence>
<dbReference type="RefSeq" id="WP_072993358.1">
    <property type="nucleotide sequence ID" value="NZ_FQZB01000024.1"/>
</dbReference>
<evidence type="ECO:0008006" key="4">
    <source>
        <dbReference type="Google" id="ProtNLM"/>
    </source>
</evidence>
<feature type="transmembrane region" description="Helical" evidence="1">
    <location>
        <begin position="121"/>
        <end position="144"/>
    </location>
</feature>
<keyword evidence="1" id="KW-0472">Membrane</keyword>
<dbReference type="OrthoDB" id="8588554at2"/>
<accession>A0A1M6URH6</accession>
<dbReference type="AlphaFoldDB" id="A0A1M6URH6"/>
<keyword evidence="1" id="KW-0812">Transmembrane</keyword>
<evidence type="ECO:0000313" key="3">
    <source>
        <dbReference type="Proteomes" id="UP000184310"/>
    </source>
</evidence>
<reference evidence="2 3" key="1">
    <citation type="submission" date="2016-11" db="EMBL/GenBank/DDBJ databases">
        <authorList>
            <person name="Jaros S."/>
            <person name="Januszkiewicz K."/>
            <person name="Wedrychowicz H."/>
        </authorList>
    </citation>
    <scope>NUCLEOTIDE SEQUENCE [LARGE SCALE GENOMIC DNA]</scope>
    <source>
        <strain evidence="2 3">DSM 21758</strain>
    </source>
</reference>
<dbReference type="STRING" id="1121302.SAMN02745163_04337"/>
<name>A0A1M6URH6_9CLOT</name>
<organism evidence="2 3">
    <name type="scientific">Clostridium cavendishii DSM 21758</name>
    <dbReference type="NCBI Taxonomy" id="1121302"/>
    <lineage>
        <taxon>Bacteria</taxon>
        <taxon>Bacillati</taxon>
        <taxon>Bacillota</taxon>
        <taxon>Clostridia</taxon>
        <taxon>Eubacteriales</taxon>
        <taxon>Clostridiaceae</taxon>
        <taxon>Clostridium</taxon>
    </lineage>
</organism>
<dbReference type="Pfam" id="PF06496">
    <property type="entry name" value="DUF1097"/>
    <property type="match status" value="1"/>
</dbReference>
<proteinExistence type="predicted"/>
<feature type="transmembrane region" description="Helical" evidence="1">
    <location>
        <begin position="20"/>
        <end position="41"/>
    </location>
</feature>
<feature type="transmembrane region" description="Helical" evidence="1">
    <location>
        <begin position="53"/>
        <end position="70"/>
    </location>
</feature>